<evidence type="ECO:0000313" key="3">
    <source>
        <dbReference type="Proteomes" id="UP000076567"/>
    </source>
</evidence>
<reference evidence="3" key="1">
    <citation type="submission" date="2016-01" db="EMBL/GenBank/DDBJ databases">
        <title>Draft genome of Chromobacterium sp. F49.</title>
        <authorList>
            <person name="Hong K.W."/>
        </authorList>
    </citation>
    <scope>NUCLEOTIDE SEQUENCE [LARGE SCALE GENOMIC DNA]</scope>
    <source>
        <strain evidence="3">P7IIIA</strain>
    </source>
</reference>
<evidence type="ECO:0000256" key="1">
    <source>
        <dbReference type="SAM" id="Phobius"/>
    </source>
</evidence>
<keyword evidence="3" id="KW-1185">Reference proteome</keyword>
<dbReference type="InterPro" id="IPR035628">
    <property type="entry name" value="TcpC_C"/>
</dbReference>
<organism evidence="2 3">
    <name type="scientific">Fictibacillus phosphorivorans</name>
    <dbReference type="NCBI Taxonomy" id="1221500"/>
    <lineage>
        <taxon>Bacteria</taxon>
        <taxon>Bacillati</taxon>
        <taxon>Bacillota</taxon>
        <taxon>Bacilli</taxon>
        <taxon>Bacillales</taxon>
        <taxon>Fictibacillaceae</taxon>
        <taxon>Fictibacillus</taxon>
    </lineage>
</organism>
<evidence type="ECO:0000313" key="2">
    <source>
        <dbReference type="EMBL" id="KZE66858.1"/>
    </source>
</evidence>
<feature type="transmembrane region" description="Helical" evidence="1">
    <location>
        <begin position="38"/>
        <end position="60"/>
    </location>
</feature>
<accession>A0A163RH31</accession>
<protein>
    <recommendedName>
        <fullName evidence="4">Conjugal transfer protein</fullName>
    </recommendedName>
</protein>
<evidence type="ECO:0008006" key="4">
    <source>
        <dbReference type="Google" id="ProtNLM"/>
    </source>
</evidence>
<dbReference type="Pfam" id="PF12642">
    <property type="entry name" value="TpcC"/>
    <property type="match status" value="1"/>
</dbReference>
<keyword evidence="1" id="KW-1133">Transmembrane helix</keyword>
<dbReference type="RefSeq" id="WP_066240257.1">
    <property type="nucleotide sequence ID" value="NZ_LRFC01000016.1"/>
</dbReference>
<dbReference type="CDD" id="cd16428">
    <property type="entry name" value="TcpC_C"/>
    <property type="match status" value="1"/>
</dbReference>
<comment type="caution">
    <text evidence="2">The sequence shown here is derived from an EMBL/GenBank/DDBJ whole genome shotgun (WGS) entry which is preliminary data.</text>
</comment>
<name>A0A163RH31_9BACL</name>
<dbReference type="EMBL" id="LRFC01000016">
    <property type="protein sequence ID" value="KZE66858.1"/>
    <property type="molecule type" value="Genomic_DNA"/>
</dbReference>
<dbReference type="OrthoDB" id="2795238at2"/>
<keyword evidence="1" id="KW-0472">Membrane</keyword>
<dbReference type="Gene3D" id="3.10.450.540">
    <property type="match status" value="1"/>
</dbReference>
<keyword evidence="1" id="KW-0812">Transmembrane</keyword>
<proteinExistence type="predicted"/>
<dbReference type="AlphaFoldDB" id="A0A163RH31"/>
<sequence length="359" mass="40891">MSFFSKLTGGLKKNVSQGRKKVLKDERRLTTSRLNRRTAFTVVFWGVLLGVIFFSFQAWARTGFLNEKVNGYQDQASSQIESLNEVGFANSPAGETFANQFVTTYINVSNDEKKREERSKALQDFLAEGLQVGELENLTAFQGKRVLKSASLYDVKNVSEDAASYVYRIDYELFNVVEKKEQVPVKSKGKDGKEAVVKEERMKKIDEPLGKKEQMIVVRLGTDGNSFNVIEQPYYQAIPGKSRVAAVQDQTDQSQQNVKVEDEMKQFVTQFFTSYTTNSVDEMAYLMEKPESLKDLYEYKGLEDFVVYDGEQEGQYIVKTLVLLQEANTGLQTKHPFTLVVSKENNKFYVKQFKHTLGG</sequence>
<dbReference type="InterPro" id="IPR024735">
    <property type="entry name" value="TcpC"/>
</dbReference>
<dbReference type="CDD" id="cd16386">
    <property type="entry name" value="TcpC_N"/>
    <property type="match status" value="1"/>
</dbReference>
<gene>
    <name evidence="2" type="ORF">AWM68_20005</name>
</gene>
<dbReference type="Proteomes" id="UP000076567">
    <property type="component" value="Unassembled WGS sequence"/>
</dbReference>